<feature type="domain" description="Fungal-type protein kinase" evidence="2">
    <location>
        <begin position="133"/>
        <end position="486"/>
    </location>
</feature>
<proteinExistence type="predicted"/>
<evidence type="ECO:0000313" key="3">
    <source>
        <dbReference type="EMBL" id="CAL1700736.1"/>
    </source>
</evidence>
<feature type="compositionally biased region" description="Basic and acidic residues" evidence="1">
    <location>
        <begin position="741"/>
        <end position="766"/>
    </location>
</feature>
<dbReference type="EMBL" id="OZ037945">
    <property type="protein sequence ID" value="CAL1700736.1"/>
    <property type="molecule type" value="Genomic_DNA"/>
</dbReference>
<dbReference type="InterPro" id="IPR040976">
    <property type="entry name" value="Pkinase_fungal"/>
</dbReference>
<feature type="compositionally biased region" description="Basic residues" evidence="1">
    <location>
        <begin position="696"/>
        <end position="709"/>
    </location>
</feature>
<protein>
    <recommendedName>
        <fullName evidence="2">Fungal-type protein kinase domain-containing protein</fullName>
    </recommendedName>
</protein>
<dbReference type="InterPro" id="IPR011009">
    <property type="entry name" value="Kinase-like_dom_sf"/>
</dbReference>
<evidence type="ECO:0000259" key="2">
    <source>
        <dbReference type="Pfam" id="PF17667"/>
    </source>
</evidence>
<gene>
    <name evidence="3" type="ORF">GFSPODELE1_LOCUS3272</name>
</gene>
<dbReference type="SUPFAM" id="SSF56112">
    <property type="entry name" value="Protein kinase-like (PK-like)"/>
    <property type="match status" value="1"/>
</dbReference>
<dbReference type="Gene3D" id="1.10.510.10">
    <property type="entry name" value="Transferase(Phosphotransferase) domain 1"/>
    <property type="match status" value="1"/>
</dbReference>
<organism evidence="3 4">
    <name type="scientific">Somion occarium</name>
    <dbReference type="NCBI Taxonomy" id="3059160"/>
    <lineage>
        <taxon>Eukaryota</taxon>
        <taxon>Fungi</taxon>
        <taxon>Dikarya</taxon>
        <taxon>Basidiomycota</taxon>
        <taxon>Agaricomycotina</taxon>
        <taxon>Agaricomycetes</taxon>
        <taxon>Polyporales</taxon>
        <taxon>Cerrenaceae</taxon>
        <taxon>Somion</taxon>
    </lineage>
</organism>
<name>A0ABP1CYK9_9APHY</name>
<dbReference type="Proteomes" id="UP001497453">
    <property type="component" value="Chromosome 2"/>
</dbReference>
<reference evidence="4" key="1">
    <citation type="submission" date="2024-04" db="EMBL/GenBank/DDBJ databases">
        <authorList>
            <person name="Shaw F."/>
            <person name="Minotto A."/>
        </authorList>
    </citation>
    <scope>NUCLEOTIDE SEQUENCE [LARGE SCALE GENOMIC DNA]</scope>
</reference>
<evidence type="ECO:0000313" key="4">
    <source>
        <dbReference type="Proteomes" id="UP001497453"/>
    </source>
</evidence>
<dbReference type="PANTHER" id="PTHR38248">
    <property type="entry name" value="FUNK1 6"/>
    <property type="match status" value="1"/>
</dbReference>
<sequence length="805" mass="92291">MGFAGAMPLRTFFSDFMPAGGRRWEKEVLPKMPKVKFSRVPFETDCEKDMYGPICSAVNKAKICPGFKLISVANKVSKKGCQLRPDLALVERNGLGTLCDIHCWSEIKGHRRKDAFYMCDPEDPTVDTLEKDEGDSADSRGQLISYATALLSRQHRVFAFSLHFFGRYVRILRWDRSGCVVSEAIDYQQDPDGLAEFFWRYSHLTPEQRGFDTSAVRATKGEEALLSFGLDAFIKESPRDVKYLRPRDDPTYVAYKITMDDGRGGTRKFIIRQPFWDADSPCGRATRGYAAYDLTERRMVFLKDSWREEGDDCEAEIYDELMQCNVPYLPNILRSGDVKIEGEIQRTKSHEYSHPSDYPTWRLPCEAMRNLVHYRLVQELAYPLASARSSRELVQVLHDAVESIKVAYKVGKIFHRDISSGNIMIGKNGRGILNDWDHAMRLLLGGNPHLYRTGTWQFISIRLLQQPTKPHEVHDDLESAFWVLLYNALHYFPHQSPPGRQLRLDLFNEIHQEGGQSYGGEAKSSVLLFGLHGVTWQCKPLNDLIYGLHEMFRQYICSVKGTAGFKTLHQEIEDIDNILNLFDKALSSDGWVEKDAVQDLSPKLRKLEVLRQERKARTEAIVKTVRRTVTIEYGKKCTIPKTAPSANRPHSRSIRKDLLQQRSLAPEAGPSRAVVSSCSSQKRTIDDMSPEEPPVRSKRAKTATNRRPKAQPPAPPLVQHRYPTRSKSNESRRRRNSSKKSAQEDVELRNVEHRYPTRSKSNESHRRNNSVVERNTELARIRRTNKSTCGDPKRSQPKSSTRRRR</sequence>
<dbReference type="Pfam" id="PF17667">
    <property type="entry name" value="Pkinase_fungal"/>
    <property type="match status" value="1"/>
</dbReference>
<accession>A0ABP1CYK9</accession>
<keyword evidence="4" id="KW-1185">Reference proteome</keyword>
<dbReference type="PANTHER" id="PTHR38248:SF2">
    <property type="entry name" value="FUNK1 11"/>
    <property type="match status" value="1"/>
</dbReference>
<feature type="region of interest" description="Disordered" evidence="1">
    <location>
        <begin position="663"/>
        <end position="805"/>
    </location>
</feature>
<evidence type="ECO:0000256" key="1">
    <source>
        <dbReference type="SAM" id="MobiDB-lite"/>
    </source>
</evidence>